<evidence type="ECO:0000259" key="4">
    <source>
        <dbReference type="Pfam" id="PF21075"/>
    </source>
</evidence>
<dbReference type="OrthoDB" id="9758052at2"/>
<comment type="caution">
    <text evidence="7">The sequence shown here is derived from an EMBL/GenBank/DDBJ whole genome shotgun (WGS) entry which is preliminary data.</text>
</comment>
<accession>A0A3M0AF98</accession>
<feature type="domain" description="NAD-glutamate dehydrogenase ACT3" evidence="6">
    <location>
        <begin position="496"/>
        <end position="563"/>
    </location>
</feature>
<dbReference type="RefSeq" id="WP_121876292.1">
    <property type="nucleotide sequence ID" value="NZ_REFJ01000002.1"/>
</dbReference>
<dbReference type="InterPro" id="IPR046346">
    <property type="entry name" value="Aminoacid_DH-like_N_sf"/>
</dbReference>
<dbReference type="Gene3D" id="3.40.50.720">
    <property type="entry name" value="NAD(P)-binding Rossmann-like Domain"/>
    <property type="match status" value="1"/>
</dbReference>
<feature type="domain" description="NAD-glutamate dehydrogenase ACT2" evidence="5">
    <location>
        <begin position="351"/>
        <end position="439"/>
    </location>
</feature>
<organism evidence="7 8">
    <name type="scientific">Umboniibacter marinipuniceus</name>
    <dbReference type="NCBI Taxonomy" id="569599"/>
    <lineage>
        <taxon>Bacteria</taxon>
        <taxon>Pseudomonadati</taxon>
        <taxon>Pseudomonadota</taxon>
        <taxon>Gammaproteobacteria</taxon>
        <taxon>Cellvibrionales</taxon>
        <taxon>Cellvibrionaceae</taxon>
        <taxon>Umboniibacter</taxon>
    </lineage>
</organism>
<dbReference type="GO" id="GO:0004352">
    <property type="term" value="F:glutamate dehydrogenase (NAD+) activity"/>
    <property type="evidence" value="ECO:0007669"/>
    <property type="project" value="InterPro"/>
</dbReference>
<dbReference type="GO" id="GO:0004069">
    <property type="term" value="F:L-aspartate:2-oxoglutarate aminotransferase activity"/>
    <property type="evidence" value="ECO:0007669"/>
    <property type="project" value="InterPro"/>
</dbReference>
<dbReference type="InterPro" id="IPR049064">
    <property type="entry name" value="NAD_Glu_DH_ACT3"/>
</dbReference>
<dbReference type="InterPro" id="IPR028971">
    <property type="entry name" value="NAD-GDH_cat"/>
</dbReference>
<protein>
    <submittedName>
        <fullName evidence="7">Glutamate dehydrogenase (NAD)</fullName>
    </submittedName>
</protein>
<sequence>MGKKQMDPNTLLAEAQKANCSEQHLAFISAWLSNFPLDEFSSRKIENVAGWLVDLAHQHVGRSDDYIRVYNPTIERNRWQAANSVVVISFTDLPFVIDSIRIALGVIGIEVRLLHSHVFVSEPSRSLAYIEVGRREKADELEAIATALNNTLSSVKNVVDAFPSMQEQVKTLVVNYEKKLAGDPAHDFLDWLRREHFIFLGYGEWCDGKISRTLGTTKDNNEDDDLLSVPILLKDENIAFSKSSSRSQIHRHVYSDYVVIRDPKKPKVEHRFVGLFTSSVYHQNPSLIPVVRDKISYVLAKANLPTNSHDGKVLDQILTNYPTDELFISSPEELYSGVNRALRIQERPIVRVSIRRGRLGRFVNCLVYVPRDRYNTELRKNIQKYLSDELNAVDSEFTTYFSGGNHARVHFILRTASNERRDVDLASLEETILDMCREWPDRLRDTLCETLGDDVGSRLASLYQGAFPAAYRDDYDTRFAGRDIVTIDEMANDQSMAVSFYQRVGDADNAARFRVFRFDTPIGLSEVLPKFENLGWYVLGEHPYEIDRRDGERVWLHEYRILVEGLSGEKIERNATLCQEAFEAVWRGDAEDDRFNRLVLRAGLSWQQVAILRSYARYMFQIQFGFSLDYIADTLSEHSDVATQLVDLFEAIFDPERAALELSEIDTKLQALRAEIDRVESLDQDRILRRYLDLIMGTERTNYYRPTLSGQERSVLSFKLNTRRIPDLPKPTPYFEIFVCSPRTEGVHLRGGPVARGGLRWSDRFEDYRTEVLGLVKAQQVKNSVIVPVGAKGGFVARKTDSNWSRDRFLEEGIACYKEFISGLLDITDNRSGEEIVSPPSVICRDEPDPYLVVAADKGTATFSDIANGLANEYGFWLGDAFASGGSQGYDHKKMGITAKGAWVSVQRHFREMGIDVQSDPVTVLGIGDMSGDVFGNGMLLSSSLKVVAAFNHRHIFIDPNPNPAKSFKERQRLFELPRSGWDDYNSKLISKGGGVFSRGAKVIEISKEMKALFAIEESELRPTELLERLLKAPLDLLWNGGIGTYVKASTENHSDVGDKANDSIRVNGAELGARVVGEGGNLGLTQLGRVEYSLEGGRCNTDFIDNAGGVDCSDHEVNIKILLNQLTRDGAMSELQRNELLESMTEQVSSLVLHNNALQAQAISLESLRSTYRSGDHRRFIIDLESINVLDRELEFLPSETSLQTRIQDREQALSRPELSILLSYAKSELKRHFARRNLITGPYRKAMVQSAFPEILSKRFPQQIEEHQLNTEIVATQMANEIVNFMGITFVHRLRKSTGASYQAIARAWIFCREVFSLNTLWDDIAALGANVDSTALLEQLDRERRMVRRAARWYIHNRRSSTDIEADIKAFKDEVSRLIGQLPNYLSTRQQRKWTNRYNAMIEANVPELLASRCAATDYLFAMLSIRDVAAETDTDSVLVGSAYFEVASKLRLNDIHDLLTSYKVRDQWEAMAREVNLDELNLRRRELTASVVRSLEAGDDNVCSSVSNWVAQNNAAVAQWQATMAEVDATNQHGFALFAVTLRALSQLSSDC</sequence>
<dbReference type="Pfam" id="PF21073">
    <property type="entry name" value="GDH_HM1"/>
    <property type="match status" value="1"/>
</dbReference>
<dbReference type="Pfam" id="PF21078">
    <property type="entry name" value="GDH_HM3"/>
    <property type="match status" value="1"/>
</dbReference>
<evidence type="ECO:0000259" key="5">
    <source>
        <dbReference type="Pfam" id="PF21076"/>
    </source>
</evidence>
<dbReference type="PIRSF" id="PIRSF036761">
    <property type="entry name" value="GDH_Mll4104"/>
    <property type="match status" value="1"/>
</dbReference>
<dbReference type="Pfam" id="PF21077">
    <property type="entry name" value="GDH_ACT3"/>
    <property type="match status" value="1"/>
</dbReference>
<dbReference type="SUPFAM" id="SSF53223">
    <property type="entry name" value="Aminoacid dehydrogenase-like, N-terminal domain"/>
    <property type="match status" value="1"/>
</dbReference>
<keyword evidence="1" id="KW-0560">Oxidoreductase</keyword>
<dbReference type="InterPro" id="IPR036291">
    <property type="entry name" value="NAD(P)-bd_dom_sf"/>
</dbReference>
<dbReference type="InterPro" id="IPR049056">
    <property type="entry name" value="NAD_Glu_DH_HM3"/>
</dbReference>
<feature type="domain" description="NAD-glutamate dehydrogenase catalytic" evidence="2">
    <location>
        <begin position="672"/>
        <end position="1166"/>
    </location>
</feature>
<dbReference type="InterPro" id="IPR049062">
    <property type="entry name" value="NAD_Glu_DH_ACT2"/>
</dbReference>
<dbReference type="SUPFAM" id="SSF51735">
    <property type="entry name" value="NAD(P)-binding Rossmann-fold domains"/>
    <property type="match status" value="1"/>
</dbReference>
<proteinExistence type="predicted"/>
<dbReference type="Proteomes" id="UP000267187">
    <property type="component" value="Unassembled WGS sequence"/>
</dbReference>
<dbReference type="GO" id="GO:0006538">
    <property type="term" value="P:L-glutamate catabolic process"/>
    <property type="evidence" value="ECO:0007669"/>
    <property type="project" value="InterPro"/>
</dbReference>
<dbReference type="PANTHER" id="PTHR43403">
    <property type="entry name" value="NAD-SPECIFIC GLUTAMATE DEHYDROGENASE"/>
    <property type="match status" value="1"/>
</dbReference>
<dbReference type="InterPro" id="IPR007780">
    <property type="entry name" value="NAD_Glu_DH_bac"/>
</dbReference>
<dbReference type="InterPro" id="IPR049059">
    <property type="entry name" value="NAD_Glu_DH_HM1"/>
</dbReference>
<evidence type="ECO:0000259" key="6">
    <source>
        <dbReference type="Pfam" id="PF21077"/>
    </source>
</evidence>
<evidence type="ECO:0000259" key="2">
    <source>
        <dbReference type="Pfam" id="PF05088"/>
    </source>
</evidence>
<reference evidence="7 8" key="1">
    <citation type="submission" date="2018-10" db="EMBL/GenBank/DDBJ databases">
        <title>Genomic Encyclopedia of Type Strains, Phase IV (KMG-IV): sequencing the most valuable type-strain genomes for metagenomic binning, comparative biology and taxonomic classification.</title>
        <authorList>
            <person name="Goeker M."/>
        </authorList>
    </citation>
    <scope>NUCLEOTIDE SEQUENCE [LARGE SCALE GENOMIC DNA]</scope>
    <source>
        <strain evidence="7 8">DSM 25080</strain>
    </source>
</reference>
<evidence type="ECO:0000313" key="8">
    <source>
        <dbReference type="Proteomes" id="UP000267187"/>
    </source>
</evidence>
<feature type="domain" description="NAD-specific glutamate dehydrogenase C-terminal" evidence="3">
    <location>
        <begin position="1213"/>
        <end position="1550"/>
    </location>
</feature>
<gene>
    <name evidence="7" type="ORF">DFR27_0933</name>
</gene>
<feature type="domain" description="NAD-glutamate dehydrogenase N-terminal ACT1" evidence="4">
    <location>
        <begin position="27"/>
        <end position="133"/>
    </location>
</feature>
<name>A0A3M0AF98_9GAMM</name>
<dbReference type="Pfam" id="PF21076">
    <property type="entry name" value="GDH_ACT2"/>
    <property type="match status" value="1"/>
</dbReference>
<evidence type="ECO:0000256" key="1">
    <source>
        <dbReference type="ARBA" id="ARBA00023002"/>
    </source>
</evidence>
<dbReference type="Pfam" id="PF05088">
    <property type="entry name" value="Bac_GDH_CD"/>
    <property type="match status" value="1"/>
</dbReference>
<evidence type="ECO:0000259" key="3">
    <source>
        <dbReference type="Pfam" id="PF21074"/>
    </source>
</evidence>
<dbReference type="InterPro" id="IPR049058">
    <property type="entry name" value="NAD_Glu_DH_HM2"/>
</dbReference>
<dbReference type="InterPro" id="IPR048381">
    <property type="entry name" value="GDH_C"/>
</dbReference>
<dbReference type="Pfam" id="PF21074">
    <property type="entry name" value="GDH_C"/>
    <property type="match status" value="1"/>
</dbReference>
<keyword evidence="8" id="KW-1185">Reference proteome</keyword>
<evidence type="ECO:0000313" key="7">
    <source>
        <dbReference type="EMBL" id="RMA81135.1"/>
    </source>
</evidence>
<dbReference type="Pfam" id="PF21075">
    <property type="entry name" value="GDH_ACT1"/>
    <property type="match status" value="1"/>
</dbReference>
<dbReference type="PANTHER" id="PTHR43403:SF1">
    <property type="entry name" value="NAD-SPECIFIC GLUTAMATE DEHYDROGENASE"/>
    <property type="match status" value="1"/>
</dbReference>
<dbReference type="Pfam" id="PF21079">
    <property type="entry name" value="GDH_HM2"/>
    <property type="match status" value="1"/>
</dbReference>
<dbReference type="EMBL" id="REFJ01000002">
    <property type="protein sequence ID" value="RMA81135.1"/>
    <property type="molecule type" value="Genomic_DNA"/>
</dbReference>
<dbReference type="InterPro" id="IPR024727">
    <property type="entry name" value="NAD_Glu_DH_N_ACT1"/>
</dbReference>